<organism evidence="1 2">
    <name type="scientific">Tanacetum coccineum</name>
    <dbReference type="NCBI Taxonomy" id="301880"/>
    <lineage>
        <taxon>Eukaryota</taxon>
        <taxon>Viridiplantae</taxon>
        <taxon>Streptophyta</taxon>
        <taxon>Embryophyta</taxon>
        <taxon>Tracheophyta</taxon>
        <taxon>Spermatophyta</taxon>
        <taxon>Magnoliopsida</taxon>
        <taxon>eudicotyledons</taxon>
        <taxon>Gunneridae</taxon>
        <taxon>Pentapetalae</taxon>
        <taxon>asterids</taxon>
        <taxon>campanulids</taxon>
        <taxon>Asterales</taxon>
        <taxon>Asteraceae</taxon>
        <taxon>Asteroideae</taxon>
        <taxon>Anthemideae</taxon>
        <taxon>Anthemidinae</taxon>
        <taxon>Tanacetum</taxon>
    </lineage>
</organism>
<dbReference type="EMBL" id="BQNB010012644">
    <property type="protein sequence ID" value="GJT06151.1"/>
    <property type="molecule type" value="Genomic_DNA"/>
</dbReference>
<comment type="caution">
    <text evidence="1">The sequence shown here is derived from an EMBL/GenBank/DDBJ whole genome shotgun (WGS) entry which is preliminary data.</text>
</comment>
<sequence length="93" mass="10111">MDPTGAPSWERVATSIDVLVLGVMRRSSSAPLKDGIPPKELLDDLCEIFFVLAEEGEANVIAFDEIDKAFSLLGSGTTNEIIDGWTIHFGLEM</sequence>
<proteinExistence type="predicted"/>
<dbReference type="Proteomes" id="UP001151760">
    <property type="component" value="Unassembled WGS sequence"/>
</dbReference>
<evidence type="ECO:0008006" key="3">
    <source>
        <dbReference type="Google" id="ProtNLM"/>
    </source>
</evidence>
<reference evidence="1" key="1">
    <citation type="journal article" date="2022" name="Int. J. Mol. Sci.">
        <title>Draft Genome of Tanacetum Coccineum: Genomic Comparison of Closely Related Tanacetum-Family Plants.</title>
        <authorList>
            <person name="Yamashiro T."/>
            <person name="Shiraishi A."/>
            <person name="Nakayama K."/>
            <person name="Satake H."/>
        </authorList>
    </citation>
    <scope>NUCLEOTIDE SEQUENCE</scope>
</reference>
<accession>A0ABQ5AYF0</accession>
<protein>
    <recommendedName>
        <fullName evidence="3">ATPase AAA-type core domain-containing protein</fullName>
    </recommendedName>
</protein>
<keyword evidence="2" id="KW-1185">Reference proteome</keyword>
<name>A0ABQ5AYF0_9ASTR</name>
<reference evidence="1" key="2">
    <citation type="submission" date="2022-01" db="EMBL/GenBank/DDBJ databases">
        <authorList>
            <person name="Yamashiro T."/>
            <person name="Shiraishi A."/>
            <person name="Satake H."/>
            <person name="Nakayama K."/>
        </authorList>
    </citation>
    <scope>NUCLEOTIDE SEQUENCE</scope>
</reference>
<gene>
    <name evidence="1" type="ORF">Tco_0840613</name>
</gene>
<evidence type="ECO:0000313" key="2">
    <source>
        <dbReference type="Proteomes" id="UP001151760"/>
    </source>
</evidence>
<evidence type="ECO:0000313" key="1">
    <source>
        <dbReference type="EMBL" id="GJT06151.1"/>
    </source>
</evidence>